<feature type="non-terminal residue" evidence="3">
    <location>
        <position position="1"/>
    </location>
</feature>
<keyword evidence="4" id="KW-1185">Reference proteome</keyword>
<evidence type="ECO:0000313" key="4">
    <source>
        <dbReference type="Proteomes" id="UP001476798"/>
    </source>
</evidence>
<comment type="caution">
    <text evidence="3">The sequence shown here is derived from an EMBL/GenBank/DDBJ whole genome shotgun (WGS) entry which is preliminary data.</text>
</comment>
<keyword evidence="1" id="KW-1133">Transmembrane helix</keyword>
<evidence type="ECO:0000256" key="2">
    <source>
        <dbReference type="SAM" id="SignalP"/>
    </source>
</evidence>
<proteinExistence type="predicted"/>
<feature type="signal peptide" evidence="2">
    <location>
        <begin position="1"/>
        <end position="21"/>
    </location>
</feature>
<protein>
    <submittedName>
        <fullName evidence="3">Uncharacterized protein</fullName>
    </submittedName>
</protein>
<feature type="transmembrane region" description="Helical" evidence="1">
    <location>
        <begin position="58"/>
        <end position="76"/>
    </location>
</feature>
<keyword evidence="1" id="KW-0812">Transmembrane</keyword>
<evidence type="ECO:0000256" key="1">
    <source>
        <dbReference type="SAM" id="Phobius"/>
    </source>
</evidence>
<evidence type="ECO:0000313" key="3">
    <source>
        <dbReference type="EMBL" id="MEQ2184520.1"/>
    </source>
</evidence>
<organism evidence="3 4">
    <name type="scientific">Goodea atripinnis</name>
    <dbReference type="NCBI Taxonomy" id="208336"/>
    <lineage>
        <taxon>Eukaryota</taxon>
        <taxon>Metazoa</taxon>
        <taxon>Chordata</taxon>
        <taxon>Craniata</taxon>
        <taxon>Vertebrata</taxon>
        <taxon>Euteleostomi</taxon>
        <taxon>Actinopterygii</taxon>
        <taxon>Neopterygii</taxon>
        <taxon>Teleostei</taxon>
        <taxon>Neoteleostei</taxon>
        <taxon>Acanthomorphata</taxon>
        <taxon>Ovalentaria</taxon>
        <taxon>Atherinomorphae</taxon>
        <taxon>Cyprinodontiformes</taxon>
        <taxon>Goodeidae</taxon>
        <taxon>Goodea</taxon>
    </lineage>
</organism>
<sequence length="114" mass="12983">IQLELSLIFLLLLLSTDSSCGSLFIWKRKHLTYLLPAVIEIKRAEKSYTLHSVYLPQFLYPFFSPLYSSLFCCLPAERDTPPFCFVSPSLLCIMCFSAAVAMVIVFLSWDCDLA</sequence>
<gene>
    <name evidence="3" type="ORF">GOODEAATRI_008811</name>
</gene>
<feature type="chain" id="PRO_5046553431" evidence="2">
    <location>
        <begin position="22"/>
        <end position="114"/>
    </location>
</feature>
<keyword evidence="1" id="KW-0472">Membrane</keyword>
<feature type="transmembrane region" description="Helical" evidence="1">
    <location>
        <begin position="83"/>
        <end position="109"/>
    </location>
</feature>
<dbReference type="Proteomes" id="UP001476798">
    <property type="component" value="Unassembled WGS sequence"/>
</dbReference>
<reference evidence="3 4" key="1">
    <citation type="submission" date="2021-06" db="EMBL/GenBank/DDBJ databases">
        <authorList>
            <person name="Palmer J.M."/>
        </authorList>
    </citation>
    <scope>NUCLEOTIDE SEQUENCE [LARGE SCALE GENOMIC DNA]</scope>
    <source>
        <strain evidence="3 4">GA_2019</strain>
        <tissue evidence="3">Muscle</tissue>
    </source>
</reference>
<keyword evidence="2" id="KW-0732">Signal</keyword>
<accession>A0ABV0PM08</accession>
<name>A0ABV0PM08_9TELE</name>
<dbReference type="EMBL" id="JAHRIO010080440">
    <property type="protein sequence ID" value="MEQ2184520.1"/>
    <property type="molecule type" value="Genomic_DNA"/>
</dbReference>